<keyword evidence="2" id="KW-1185">Reference proteome</keyword>
<dbReference type="AlphaFoldDB" id="A0A3N4IAX4"/>
<evidence type="ECO:0000313" key="1">
    <source>
        <dbReference type="EMBL" id="RPA82596.1"/>
    </source>
</evidence>
<gene>
    <name evidence="1" type="ORF">BJ508DRAFT_414020</name>
</gene>
<dbReference type="Proteomes" id="UP000275078">
    <property type="component" value="Unassembled WGS sequence"/>
</dbReference>
<sequence>MTSLESKCTTFIHNLRSDWAHEQLRRKDPTLPETNRYDILNLCSISTHPDTHPFEKLKLFISSITHVRDLHYLLDLHPLINHKFTAKTKIQYGLSPDPSPCECVIHPGRPGYETKLAVRNNCPLYLLHYPAPSFGGVPTEGTNAESRFLAYLTHKLHPTLELLTFQFDIFFFILFYLLYPYSNGWHIPWYEDKSDLLEPSTCKLRDALERMLKEEILWELDPPYSIKGETEYPLFEVYGRRVEAGIASAVQLMLIERVMWEVMASVKEVVVHDLDLLMADEGKPRGMRKRGKYLYNQKEFGGFAGRVRQLGKTISFIAALRAESVEARIWRYLQE</sequence>
<name>A0A3N4IAX4_ASCIM</name>
<evidence type="ECO:0000313" key="2">
    <source>
        <dbReference type="Proteomes" id="UP000275078"/>
    </source>
</evidence>
<dbReference type="EMBL" id="ML119670">
    <property type="protein sequence ID" value="RPA82596.1"/>
    <property type="molecule type" value="Genomic_DNA"/>
</dbReference>
<proteinExistence type="predicted"/>
<organism evidence="1 2">
    <name type="scientific">Ascobolus immersus RN42</name>
    <dbReference type="NCBI Taxonomy" id="1160509"/>
    <lineage>
        <taxon>Eukaryota</taxon>
        <taxon>Fungi</taxon>
        <taxon>Dikarya</taxon>
        <taxon>Ascomycota</taxon>
        <taxon>Pezizomycotina</taxon>
        <taxon>Pezizomycetes</taxon>
        <taxon>Pezizales</taxon>
        <taxon>Ascobolaceae</taxon>
        <taxon>Ascobolus</taxon>
    </lineage>
</organism>
<reference evidence="1 2" key="1">
    <citation type="journal article" date="2018" name="Nat. Ecol. Evol.">
        <title>Pezizomycetes genomes reveal the molecular basis of ectomycorrhizal truffle lifestyle.</title>
        <authorList>
            <person name="Murat C."/>
            <person name="Payen T."/>
            <person name="Noel B."/>
            <person name="Kuo A."/>
            <person name="Morin E."/>
            <person name="Chen J."/>
            <person name="Kohler A."/>
            <person name="Krizsan K."/>
            <person name="Balestrini R."/>
            <person name="Da Silva C."/>
            <person name="Montanini B."/>
            <person name="Hainaut M."/>
            <person name="Levati E."/>
            <person name="Barry K.W."/>
            <person name="Belfiori B."/>
            <person name="Cichocki N."/>
            <person name="Clum A."/>
            <person name="Dockter R.B."/>
            <person name="Fauchery L."/>
            <person name="Guy J."/>
            <person name="Iotti M."/>
            <person name="Le Tacon F."/>
            <person name="Lindquist E.A."/>
            <person name="Lipzen A."/>
            <person name="Malagnac F."/>
            <person name="Mello A."/>
            <person name="Molinier V."/>
            <person name="Miyauchi S."/>
            <person name="Poulain J."/>
            <person name="Riccioni C."/>
            <person name="Rubini A."/>
            <person name="Sitrit Y."/>
            <person name="Splivallo R."/>
            <person name="Traeger S."/>
            <person name="Wang M."/>
            <person name="Zifcakova L."/>
            <person name="Wipf D."/>
            <person name="Zambonelli A."/>
            <person name="Paolocci F."/>
            <person name="Nowrousian M."/>
            <person name="Ottonello S."/>
            <person name="Baldrian P."/>
            <person name="Spatafora J.W."/>
            <person name="Henrissat B."/>
            <person name="Nagy L.G."/>
            <person name="Aury J.M."/>
            <person name="Wincker P."/>
            <person name="Grigoriev I.V."/>
            <person name="Bonfante P."/>
            <person name="Martin F.M."/>
        </authorList>
    </citation>
    <scope>NUCLEOTIDE SEQUENCE [LARGE SCALE GENOMIC DNA]</scope>
    <source>
        <strain evidence="1 2">RN42</strain>
    </source>
</reference>
<accession>A0A3N4IAX4</accession>
<protein>
    <submittedName>
        <fullName evidence="1">Uncharacterized protein</fullName>
    </submittedName>
</protein>